<evidence type="ECO:0000313" key="5">
    <source>
        <dbReference type="EMBL" id="PIW16310.1"/>
    </source>
</evidence>
<dbReference type="Pfam" id="PF07687">
    <property type="entry name" value="M20_dimer"/>
    <property type="match status" value="1"/>
</dbReference>
<feature type="domain" description="Peptidase M20 dimerisation" evidence="4">
    <location>
        <begin position="204"/>
        <end position="360"/>
    </location>
</feature>
<evidence type="ECO:0000313" key="6">
    <source>
        <dbReference type="Proteomes" id="UP000231019"/>
    </source>
</evidence>
<keyword evidence="1" id="KW-0645">Protease</keyword>
<organism evidence="5 6">
    <name type="scientific">bacterium (Candidatus Blackallbacteria) CG17_big_fil_post_rev_8_21_14_2_50_48_46</name>
    <dbReference type="NCBI Taxonomy" id="2014261"/>
    <lineage>
        <taxon>Bacteria</taxon>
        <taxon>Candidatus Blackallbacteria</taxon>
    </lineage>
</organism>
<gene>
    <name evidence="5" type="ORF">COW36_13320</name>
</gene>
<dbReference type="Pfam" id="PF01546">
    <property type="entry name" value="Peptidase_M20"/>
    <property type="match status" value="1"/>
</dbReference>
<dbReference type="InterPro" id="IPR051458">
    <property type="entry name" value="Cyt/Met_Dipeptidase"/>
</dbReference>
<proteinExistence type="predicted"/>
<dbReference type="GO" id="GO:0046872">
    <property type="term" value="F:metal ion binding"/>
    <property type="evidence" value="ECO:0007669"/>
    <property type="project" value="UniProtKB-KW"/>
</dbReference>
<dbReference type="Gene3D" id="3.40.630.10">
    <property type="entry name" value="Zn peptidases"/>
    <property type="match status" value="1"/>
</dbReference>
<keyword evidence="2" id="KW-0479">Metal-binding</keyword>
<dbReference type="Gene3D" id="3.30.70.360">
    <property type="match status" value="1"/>
</dbReference>
<sequence>MPPPLHLPDHFETELNAYIQDQIEELVQNLFELVSIPSISKLPEHAEDCQRVLEAVAKMAAKFGFSYKITQTQGLPVFTAWLEQNPEAPWITIYNHMDVQPADEPQWESSPFEPLLKDERIYGRGSTDDKGPALTTLYAIAFLKEKGYPLPNIQLIYETEEENGSKHFGQFLDKMQTELKTPRSILVSDTIFEGDHPALTYRLRGLLQAEAELISGSQDQHSGMVGGVVENPLNLLVKALATCVDESGTVTIPDVTAPVLNAEEQAALEKTAAVFNLERLHLDTHGSRFYTEDTREIIERIWCRPTFEIHGFEGIQTTPGMIKSALPYHVKAKLTLRLMAEQDPNQVLKALEKHLQASHPDIQVHDRGQLRGCKSDLDSPAMQTAAAACEFGFGKSPLIVGSGGSIGALPEFQRIFPNSPLVLIAQSLMSDHYHGPNENFRMSQIRNGIRTMAAYLYGLGAGSE</sequence>
<evidence type="ECO:0000256" key="2">
    <source>
        <dbReference type="ARBA" id="ARBA00022723"/>
    </source>
</evidence>
<dbReference type="Proteomes" id="UP000231019">
    <property type="component" value="Unassembled WGS sequence"/>
</dbReference>
<dbReference type="InterPro" id="IPR002933">
    <property type="entry name" value="Peptidase_M20"/>
</dbReference>
<dbReference type="GO" id="GO:0008233">
    <property type="term" value="F:peptidase activity"/>
    <property type="evidence" value="ECO:0007669"/>
    <property type="project" value="UniProtKB-KW"/>
</dbReference>
<name>A0A2M7G3A3_9BACT</name>
<dbReference type="SUPFAM" id="SSF53187">
    <property type="entry name" value="Zn-dependent exopeptidases"/>
    <property type="match status" value="1"/>
</dbReference>
<dbReference type="GO" id="GO:0006508">
    <property type="term" value="P:proteolysis"/>
    <property type="evidence" value="ECO:0007669"/>
    <property type="project" value="UniProtKB-KW"/>
</dbReference>
<evidence type="ECO:0000259" key="4">
    <source>
        <dbReference type="Pfam" id="PF07687"/>
    </source>
</evidence>
<dbReference type="EMBL" id="PFFQ01000038">
    <property type="protein sequence ID" value="PIW16310.1"/>
    <property type="molecule type" value="Genomic_DNA"/>
</dbReference>
<evidence type="ECO:0000256" key="1">
    <source>
        <dbReference type="ARBA" id="ARBA00022670"/>
    </source>
</evidence>
<dbReference type="InterPro" id="IPR011650">
    <property type="entry name" value="Peptidase_M20_dimer"/>
</dbReference>
<evidence type="ECO:0000256" key="3">
    <source>
        <dbReference type="ARBA" id="ARBA00022801"/>
    </source>
</evidence>
<dbReference type="PANTHER" id="PTHR43270:SF8">
    <property type="entry name" value="DI- AND TRIPEPTIDASE DUG2-RELATED"/>
    <property type="match status" value="1"/>
</dbReference>
<keyword evidence="3" id="KW-0378">Hydrolase</keyword>
<dbReference type="PANTHER" id="PTHR43270">
    <property type="entry name" value="BETA-ALA-HIS DIPEPTIDASE"/>
    <property type="match status" value="1"/>
</dbReference>
<accession>A0A2M7G3A3</accession>
<protein>
    <recommendedName>
        <fullName evidence="4">Peptidase M20 dimerisation domain-containing protein</fullName>
    </recommendedName>
</protein>
<reference evidence="5 6" key="1">
    <citation type="submission" date="2017-09" db="EMBL/GenBank/DDBJ databases">
        <title>Depth-based differentiation of microbial function through sediment-hosted aquifers and enrichment of novel symbionts in the deep terrestrial subsurface.</title>
        <authorList>
            <person name="Probst A.J."/>
            <person name="Ladd B."/>
            <person name="Jarett J.K."/>
            <person name="Geller-Mcgrath D.E."/>
            <person name="Sieber C.M."/>
            <person name="Emerson J.B."/>
            <person name="Anantharaman K."/>
            <person name="Thomas B.C."/>
            <person name="Malmstrom R."/>
            <person name="Stieglmeier M."/>
            <person name="Klingl A."/>
            <person name="Woyke T."/>
            <person name="Ryan C.M."/>
            <person name="Banfield J.F."/>
        </authorList>
    </citation>
    <scope>NUCLEOTIDE SEQUENCE [LARGE SCALE GENOMIC DNA]</scope>
    <source>
        <strain evidence="5">CG17_big_fil_post_rev_8_21_14_2_50_48_46</strain>
    </source>
</reference>
<dbReference type="AlphaFoldDB" id="A0A2M7G3A3"/>
<comment type="caution">
    <text evidence="5">The sequence shown here is derived from an EMBL/GenBank/DDBJ whole genome shotgun (WGS) entry which is preliminary data.</text>
</comment>